<dbReference type="PANTHER" id="PTHR11820">
    <property type="entry name" value="ACYLPYRUVASE"/>
    <property type="match status" value="1"/>
</dbReference>
<protein>
    <recommendedName>
        <fullName evidence="3">Fumarylacetoacetase-like C-terminal domain-containing protein</fullName>
    </recommendedName>
</protein>
<reference evidence="4 5" key="1">
    <citation type="submission" date="2019-04" db="EMBL/GenBank/DDBJ databases">
        <title>Friends and foes A comparative genomics study of 23 Aspergillus species from section Flavi.</title>
        <authorList>
            <consortium name="DOE Joint Genome Institute"/>
            <person name="Kjaerbolling I."/>
            <person name="Vesth T."/>
            <person name="Frisvad J.C."/>
            <person name="Nybo J.L."/>
            <person name="Theobald S."/>
            <person name="Kildgaard S."/>
            <person name="Isbrandt T."/>
            <person name="Kuo A."/>
            <person name="Sato A."/>
            <person name="Lyhne E.K."/>
            <person name="Kogle M.E."/>
            <person name="Wiebenga A."/>
            <person name="Kun R.S."/>
            <person name="Lubbers R.J."/>
            <person name="Makela M.R."/>
            <person name="Barry K."/>
            <person name="Chovatia M."/>
            <person name="Clum A."/>
            <person name="Daum C."/>
            <person name="Haridas S."/>
            <person name="He G."/>
            <person name="LaButti K."/>
            <person name="Lipzen A."/>
            <person name="Mondo S."/>
            <person name="Riley R."/>
            <person name="Salamov A."/>
            <person name="Simmons B.A."/>
            <person name="Magnuson J.K."/>
            <person name="Henrissat B."/>
            <person name="Mortensen U.H."/>
            <person name="Larsen T.O."/>
            <person name="Devries R.P."/>
            <person name="Grigoriev I.V."/>
            <person name="Machida M."/>
            <person name="Baker S.E."/>
            <person name="Andersen M.R."/>
        </authorList>
    </citation>
    <scope>NUCLEOTIDE SEQUENCE [LARGE SCALE GENOMIC DNA]</scope>
    <source>
        <strain evidence="4 5">IBT 18842</strain>
    </source>
</reference>
<comment type="similarity">
    <text evidence="1">Belongs to the FAH family.</text>
</comment>
<dbReference type="GO" id="GO:0003824">
    <property type="term" value="F:catalytic activity"/>
    <property type="evidence" value="ECO:0007669"/>
    <property type="project" value="InterPro"/>
</dbReference>
<dbReference type="EMBL" id="ML742556">
    <property type="protein sequence ID" value="KAE8144353.1"/>
    <property type="molecule type" value="Genomic_DNA"/>
</dbReference>
<proteinExistence type="inferred from homology"/>
<keyword evidence="5" id="KW-1185">Reference proteome</keyword>
<evidence type="ECO:0000313" key="5">
    <source>
        <dbReference type="Proteomes" id="UP000325780"/>
    </source>
</evidence>
<evidence type="ECO:0000313" key="4">
    <source>
        <dbReference type="EMBL" id="KAE8144353.1"/>
    </source>
</evidence>
<dbReference type="Gene3D" id="3.90.850.10">
    <property type="entry name" value="Fumarylacetoacetase-like, C-terminal domain"/>
    <property type="match status" value="1"/>
</dbReference>
<keyword evidence="2" id="KW-0479">Metal-binding</keyword>
<name>A0A5N6TDB8_ASPAV</name>
<dbReference type="InterPro" id="IPR011234">
    <property type="entry name" value="Fumarylacetoacetase-like_C"/>
</dbReference>
<dbReference type="AlphaFoldDB" id="A0A5N6TDB8"/>
<feature type="domain" description="Fumarylacetoacetase-like C-terminal" evidence="3">
    <location>
        <begin position="63"/>
        <end position="211"/>
    </location>
</feature>
<dbReference type="Pfam" id="PF01557">
    <property type="entry name" value="FAA_hydrolase"/>
    <property type="match status" value="1"/>
</dbReference>
<evidence type="ECO:0000256" key="2">
    <source>
        <dbReference type="ARBA" id="ARBA00022723"/>
    </source>
</evidence>
<dbReference type="SUPFAM" id="SSF56529">
    <property type="entry name" value="FAH"/>
    <property type="match status" value="1"/>
</dbReference>
<dbReference type="GO" id="GO:0046872">
    <property type="term" value="F:metal ion binding"/>
    <property type="evidence" value="ECO:0007669"/>
    <property type="project" value="UniProtKB-KW"/>
</dbReference>
<accession>A0A5N6TDB8</accession>
<evidence type="ECO:0000256" key="1">
    <source>
        <dbReference type="ARBA" id="ARBA00010211"/>
    </source>
</evidence>
<evidence type="ECO:0000259" key="3">
    <source>
        <dbReference type="Pfam" id="PF01557"/>
    </source>
</evidence>
<dbReference type="OrthoDB" id="411064at2759"/>
<dbReference type="PANTHER" id="PTHR11820:SF112">
    <property type="entry name" value="FUMARYLACETOACETATE HYDROLASE FAMILY PROTEIN (AFU_ORTHOLOGUE AFUA_1G02370)-RELATED"/>
    <property type="match status" value="1"/>
</dbReference>
<gene>
    <name evidence="4" type="ORF">BDV25DRAFT_134745</name>
</gene>
<dbReference type="Proteomes" id="UP000325780">
    <property type="component" value="Unassembled WGS sequence"/>
</dbReference>
<dbReference type="InterPro" id="IPR036663">
    <property type="entry name" value="Fumarylacetoacetase_C_sf"/>
</dbReference>
<sequence>MSSTFYRILRIPGAEYISSCLCPLRNNNIQGDIFAQHSASDQVAEVKMILAPLARRDIAIARCLGLNYEQHAKESNLLVPIYPLHIHKPITPINLPRDAILISAMAQEGEGLDHEYELVIITGELAKNVPERRALDIVLGYIIRNDVSRCEVVTGRLIVLRVNGHWGKWALLGPGIVSTRLIHNLNELHIWTKLNRELVQSMKWTKDMIFGYFLDLFQGTILKLKFSHGAQGVGMGQKPAF</sequence>
<organism evidence="4 5">
    <name type="scientific">Aspergillus avenaceus</name>
    <dbReference type="NCBI Taxonomy" id="36643"/>
    <lineage>
        <taxon>Eukaryota</taxon>
        <taxon>Fungi</taxon>
        <taxon>Dikarya</taxon>
        <taxon>Ascomycota</taxon>
        <taxon>Pezizomycotina</taxon>
        <taxon>Eurotiomycetes</taxon>
        <taxon>Eurotiomycetidae</taxon>
        <taxon>Eurotiales</taxon>
        <taxon>Aspergillaceae</taxon>
        <taxon>Aspergillus</taxon>
        <taxon>Aspergillus subgen. Circumdati</taxon>
    </lineage>
</organism>